<dbReference type="GO" id="GO:0051453">
    <property type="term" value="P:regulation of intracellular pH"/>
    <property type="evidence" value="ECO:0007669"/>
    <property type="project" value="TreeGrafter"/>
</dbReference>
<keyword evidence="5" id="KW-0472">Membrane</keyword>
<feature type="transmembrane region" description="Helical" evidence="5">
    <location>
        <begin position="287"/>
        <end position="306"/>
    </location>
</feature>
<feature type="transmembrane region" description="Helical" evidence="5">
    <location>
        <begin position="318"/>
        <end position="339"/>
    </location>
</feature>
<comment type="subcellular location">
    <subcellularLocation>
        <location evidence="1">Cell membrane</location>
        <topology evidence="1">Multi-pass membrane protein</topology>
    </subcellularLocation>
</comment>
<dbReference type="InterPro" id="IPR018422">
    <property type="entry name" value="Cation/H_exchanger_CPA1"/>
</dbReference>
<dbReference type="InterPro" id="IPR029787">
    <property type="entry name" value="Nucleotide_cyclase"/>
</dbReference>
<keyword evidence="4" id="KW-0406">Ion transport</keyword>
<dbReference type="EMBL" id="FPHP01000027">
    <property type="protein sequence ID" value="SFV75302.1"/>
    <property type="molecule type" value="Genomic_DNA"/>
</dbReference>
<dbReference type="AlphaFoldDB" id="A0A1W1D4D2"/>
<feature type="transmembrane region" description="Helical" evidence="5">
    <location>
        <begin position="156"/>
        <end position="172"/>
    </location>
</feature>
<protein>
    <submittedName>
        <fullName evidence="6">Na+/H+ antiporter</fullName>
    </submittedName>
</protein>
<feature type="transmembrane region" description="Helical" evidence="5">
    <location>
        <begin position="24"/>
        <end position="41"/>
    </location>
</feature>
<evidence type="ECO:0000313" key="6">
    <source>
        <dbReference type="EMBL" id="SFV75302.1"/>
    </source>
</evidence>
<reference evidence="6" key="1">
    <citation type="submission" date="2016-10" db="EMBL/GenBank/DDBJ databases">
        <authorList>
            <person name="de Groot N.N."/>
        </authorList>
    </citation>
    <scope>NUCLEOTIDE SEQUENCE</scope>
</reference>
<evidence type="ECO:0000256" key="3">
    <source>
        <dbReference type="ARBA" id="ARBA00022475"/>
    </source>
</evidence>
<dbReference type="PANTHER" id="PTHR10110">
    <property type="entry name" value="SODIUM/HYDROGEN EXCHANGER"/>
    <property type="match status" value="1"/>
</dbReference>
<feature type="transmembrane region" description="Helical" evidence="5">
    <location>
        <begin position="379"/>
        <end position="402"/>
    </location>
</feature>
<dbReference type="GO" id="GO:0005886">
    <property type="term" value="C:plasma membrane"/>
    <property type="evidence" value="ECO:0007669"/>
    <property type="project" value="UniProtKB-SubCell"/>
</dbReference>
<gene>
    <name evidence="6" type="ORF">MNB_SM-3-30</name>
</gene>
<dbReference type="GO" id="GO:0098719">
    <property type="term" value="P:sodium ion import across plasma membrane"/>
    <property type="evidence" value="ECO:0007669"/>
    <property type="project" value="TreeGrafter"/>
</dbReference>
<evidence type="ECO:0000256" key="1">
    <source>
        <dbReference type="ARBA" id="ARBA00004651"/>
    </source>
</evidence>
<keyword evidence="2" id="KW-0813">Transport</keyword>
<sequence length="546" mass="63204">MLEIFFIILVLIFISKFIEDRLKIPFVLVVIILSYGANYFFDLSVLGRNFEEIIYMMLPIILIPDVLGISRSELEENAGAIFYLAFVAVVLSIIAAVGITFYIDKSYHHLSLIALTILFTPLMATDVISVSAIFAKFKLPEKLKLFAEGESLFNDITAMIIFFFIAIPLLNGQNLSFHSLLMDMSYTLIVSMLIGVSVGLISYELFKIARDTFEEFIVIYIMASFAFLLADYYHLSGILAVVISILLFKYLFDKEGHYKKKNYNAILKYFNTQSSSDSSFRAYKKEAYYLGLFANAVIFISIANVIDIDLLLKYKMEILYTFLLTSVIRYFVILPLIFYKKLSLMWNNILTLSGMKGGLALIMIIALPDSFAYKEMFLAIVLGVVILSIFLYTFILMSYMYFQKDKLIIDKAKEHHLVFKDLKELLEKEEKTGAYNEIVFEDFVEKEISRAQRYQYDFSIVAFHKNSEFFQKLRLSEIRQSDYFGKLNSEIYAILLTHSDIKEATIFIHKFIEDINQVAVTQYETGDTKEMLYEKLYDLLHHNITK</sequence>
<dbReference type="SUPFAM" id="SSF55073">
    <property type="entry name" value="Nucleotide cyclase"/>
    <property type="match status" value="1"/>
</dbReference>
<feature type="transmembrane region" description="Helical" evidence="5">
    <location>
        <begin position="213"/>
        <end position="229"/>
    </location>
</feature>
<feature type="transmembrane region" description="Helical" evidence="5">
    <location>
        <begin position="235"/>
        <end position="252"/>
    </location>
</feature>
<keyword evidence="3" id="KW-1003">Cell membrane</keyword>
<accession>A0A1W1D4D2</accession>
<feature type="transmembrane region" description="Helical" evidence="5">
    <location>
        <begin position="81"/>
        <end position="103"/>
    </location>
</feature>
<dbReference type="PANTHER" id="PTHR10110:SF86">
    <property type="entry name" value="SODIUM_HYDROGEN EXCHANGER 7"/>
    <property type="match status" value="1"/>
</dbReference>
<feature type="transmembrane region" description="Helical" evidence="5">
    <location>
        <begin position="346"/>
        <end position="367"/>
    </location>
</feature>
<keyword evidence="5" id="KW-1133">Transmembrane helix</keyword>
<organism evidence="6">
    <name type="scientific">hydrothermal vent metagenome</name>
    <dbReference type="NCBI Taxonomy" id="652676"/>
    <lineage>
        <taxon>unclassified sequences</taxon>
        <taxon>metagenomes</taxon>
        <taxon>ecological metagenomes</taxon>
    </lineage>
</organism>
<dbReference type="GO" id="GO:0015385">
    <property type="term" value="F:sodium:proton antiporter activity"/>
    <property type="evidence" value="ECO:0007669"/>
    <property type="project" value="InterPro"/>
</dbReference>
<dbReference type="Gene3D" id="6.10.140.1330">
    <property type="match status" value="1"/>
</dbReference>
<evidence type="ECO:0000256" key="2">
    <source>
        <dbReference type="ARBA" id="ARBA00022448"/>
    </source>
</evidence>
<evidence type="ECO:0000256" key="5">
    <source>
        <dbReference type="SAM" id="Phobius"/>
    </source>
</evidence>
<keyword evidence="5" id="KW-0812">Transmembrane</keyword>
<feature type="transmembrane region" description="Helical" evidence="5">
    <location>
        <begin position="53"/>
        <end position="69"/>
    </location>
</feature>
<dbReference type="GO" id="GO:0015386">
    <property type="term" value="F:potassium:proton antiporter activity"/>
    <property type="evidence" value="ECO:0007669"/>
    <property type="project" value="TreeGrafter"/>
</dbReference>
<name>A0A1W1D4D2_9ZZZZ</name>
<proteinExistence type="predicted"/>
<feature type="transmembrane region" description="Helical" evidence="5">
    <location>
        <begin position="184"/>
        <end position="206"/>
    </location>
</feature>
<feature type="transmembrane region" description="Helical" evidence="5">
    <location>
        <begin position="109"/>
        <end position="135"/>
    </location>
</feature>
<evidence type="ECO:0000256" key="4">
    <source>
        <dbReference type="ARBA" id="ARBA00023065"/>
    </source>
</evidence>